<organism evidence="1 2">
    <name type="scientific">Acaulospora morrowiae</name>
    <dbReference type="NCBI Taxonomy" id="94023"/>
    <lineage>
        <taxon>Eukaryota</taxon>
        <taxon>Fungi</taxon>
        <taxon>Fungi incertae sedis</taxon>
        <taxon>Mucoromycota</taxon>
        <taxon>Glomeromycotina</taxon>
        <taxon>Glomeromycetes</taxon>
        <taxon>Diversisporales</taxon>
        <taxon>Acaulosporaceae</taxon>
        <taxon>Acaulospora</taxon>
    </lineage>
</organism>
<reference evidence="1" key="1">
    <citation type="submission" date="2021-06" db="EMBL/GenBank/DDBJ databases">
        <authorList>
            <person name="Kallberg Y."/>
            <person name="Tangrot J."/>
            <person name="Rosling A."/>
        </authorList>
    </citation>
    <scope>NUCLEOTIDE SEQUENCE</scope>
    <source>
        <strain evidence="1">CL551</strain>
    </source>
</reference>
<keyword evidence="2" id="KW-1185">Reference proteome</keyword>
<dbReference type="EMBL" id="CAJVPV010000185">
    <property type="protein sequence ID" value="CAG8446162.1"/>
    <property type="molecule type" value="Genomic_DNA"/>
</dbReference>
<name>A0A9N8YNQ8_9GLOM</name>
<dbReference type="AlphaFoldDB" id="A0A9N8YNQ8"/>
<accession>A0A9N8YNQ8</accession>
<evidence type="ECO:0000313" key="2">
    <source>
        <dbReference type="Proteomes" id="UP000789342"/>
    </source>
</evidence>
<comment type="caution">
    <text evidence="1">The sequence shown here is derived from an EMBL/GenBank/DDBJ whole genome shotgun (WGS) entry which is preliminary data.</text>
</comment>
<protein>
    <submittedName>
        <fullName evidence="1">17685_t:CDS:1</fullName>
    </submittedName>
</protein>
<proteinExistence type="predicted"/>
<gene>
    <name evidence="1" type="ORF">AMORRO_LOCUS622</name>
</gene>
<dbReference type="Proteomes" id="UP000789342">
    <property type="component" value="Unassembled WGS sequence"/>
</dbReference>
<sequence length="218" mass="25381">MEPDPECDIMVQNHDDVLIDRNMQQIRQDIQGTISERVISMTTKWAHQYKVTTELCSTVTLWQHTINTTNMRNVAIIYFNDVLATNFYMIWEFKAQLIQLILNNAVTFICDMHFEYQSVVDNMVKKKQMENGSGSQPEQSHRVTQICDIISKRYNFEFMHVSRNNEKEGYKRVNVSNLAIIKEIENEPEITINDGDDNSDVCTITSSYDIQLSNMPPL</sequence>
<evidence type="ECO:0000313" key="1">
    <source>
        <dbReference type="EMBL" id="CAG8446162.1"/>
    </source>
</evidence>